<keyword evidence="3" id="KW-1185">Reference proteome</keyword>
<dbReference type="AlphaFoldDB" id="A0A4C1VME9"/>
<dbReference type="Proteomes" id="UP000299102">
    <property type="component" value="Unassembled WGS sequence"/>
</dbReference>
<accession>A0A4C1VME9</accession>
<evidence type="ECO:0000313" key="3">
    <source>
        <dbReference type="Proteomes" id="UP000299102"/>
    </source>
</evidence>
<feature type="region of interest" description="Disordered" evidence="1">
    <location>
        <begin position="20"/>
        <end position="46"/>
    </location>
</feature>
<sequence length="148" mass="17059">MLWKRHLSLRGRPLTRRRSLITRDRDLHHGTGTAPRFGTHPRQRDEYSNDVSDLAAQVKYSKESRVAFLPAIAEGDIRWRSPCIEELAPQEFPYRIVTASSTTIRSRKYLTTTLHVSPGWCQMNNNAGSRAAVNYLDQTSESLVYLWE</sequence>
<comment type="caution">
    <text evidence="2">The sequence shown here is derived from an EMBL/GenBank/DDBJ whole genome shotgun (WGS) entry which is preliminary data.</text>
</comment>
<name>A0A4C1VME9_EUMVA</name>
<organism evidence="2 3">
    <name type="scientific">Eumeta variegata</name>
    <name type="common">Bagworm moth</name>
    <name type="synonym">Eumeta japonica</name>
    <dbReference type="NCBI Taxonomy" id="151549"/>
    <lineage>
        <taxon>Eukaryota</taxon>
        <taxon>Metazoa</taxon>
        <taxon>Ecdysozoa</taxon>
        <taxon>Arthropoda</taxon>
        <taxon>Hexapoda</taxon>
        <taxon>Insecta</taxon>
        <taxon>Pterygota</taxon>
        <taxon>Neoptera</taxon>
        <taxon>Endopterygota</taxon>
        <taxon>Lepidoptera</taxon>
        <taxon>Glossata</taxon>
        <taxon>Ditrysia</taxon>
        <taxon>Tineoidea</taxon>
        <taxon>Psychidae</taxon>
        <taxon>Oiketicinae</taxon>
        <taxon>Eumeta</taxon>
    </lineage>
</organism>
<gene>
    <name evidence="2" type="ORF">EVAR_95705_1</name>
</gene>
<evidence type="ECO:0000256" key="1">
    <source>
        <dbReference type="SAM" id="MobiDB-lite"/>
    </source>
</evidence>
<reference evidence="2 3" key="1">
    <citation type="journal article" date="2019" name="Commun. Biol.">
        <title>The bagworm genome reveals a unique fibroin gene that provides high tensile strength.</title>
        <authorList>
            <person name="Kono N."/>
            <person name="Nakamura H."/>
            <person name="Ohtoshi R."/>
            <person name="Tomita M."/>
            <person name="Numata K."/>
            <person name="Arakawa K."/>
        </authorList>
    </citation>
    <scope>NUCLEOTIDE SEQUENCE [LARGE SCALE GENOMIC DNA]</scope>
</reference>
<proteinExistence type="predicted"/>
<protein>
    <submittedName>
        <fullName evidence="2">Uncharacterized protein</fullName>
    </submittedName>
</protein>
<dbReference type="EMBL" id="BGZK01000356">
    <property type="protein sequence ID" value="GBP38955.1"/>
    <property type="molecule type" value="Genomic_DNA"/>
</dbReference>
<evidence type="ECO:0000313" key="2">
    <source>
        <dbReference type="EMBL" id="GBP38955.1"/>
    </source>
</evidence>